<dbReference type="Proteomes" id="UP001205105">
    <property type="component" value="Unassembled WGS sequence"/>
</dbReference>
<gene>
    <name evidence="3" type="ORF">COHA_006966</name>
</gene>
<evidence type="ECO:0000256" key="2">
    <source>
        <dbReference type="SAM" id="SignalP"/>
    </source>
</evidence>
<name>A0AAD5H3B4_9CHLO</name>
<evidence type="ECO:0000313" key="3">
    <source>
        <dbReference type="EMBL" id="KAI7839268.1"/>
    </source>
</evidence>
<dbReference type="PANTHER" id="PTHR35128:SF1">
    <property type="entry name" value="SECRETION-REGULATING GUANINE NUCLEOTIDE EXCHANGE FACTOR"/>
    <property type="match status" value="1"/>
</dbReference>
<reference evidence="3" key="1">
    <citation type="submission" date="2020-11" db="EMBL/GenBank/DDBJ databases">
        <title>Chlorella ohadii genome sequencing and assembly.</title>
        <authorList>
            <person name="Murik O."/>
            <person name="Treves H."/>
            <person name="Kedem I."/>
            <person name="Shotland Y."/>
            <person name="Kaplan A."/>
        </authorList>
    </citation>
    <scope>NUCLEOTIDE SEQUENCE</scope>
    <source>
        <strain evidence="3">1</strain>
    </source>
</reference>
<dbReference type="PANTHER" id="PTHR35128">
    <property type="entry name" value="SECRETION-REGULATING GUANINE NUCLEOTIDE EXCHANGE FACTOR"/>
    <property type="match status" value="1"/>
</dbReference>
<dbReference type="EMBL" id="JADXDR010000104">
    <property type="protein sequence ID" value="KAI7839268.1"/>
    <property type="molecule type" value="Genomic_DNA"/>
</dbReference>
<protein>
    <submittedName>
        <fullName evidence="3">Uncharacterized protein</fullName>
    </submittedName>
</protein>
<sequence length="465" mass="50811">MGAAAFTAIWAALLLSGLSQAAAQVPPPQPPGGLLVFPPTNAGLSPRRIVSFGRTHFYQIPERPVGTVVFFHGCARLSNSFFPYHPTALRRGYAVLALTAKNERSQCWSSGGSWRTNDHSQAMTLIANFLLDHKLDNKPLYLHGMSSGATFALKLPRELQARQADLERCAKEGGGAVSAKSERSKTKKARSRRDLLAERRTLAAAPSDEEEGGGEAGGLSSINCKELPDYQFPPVAKMQLILRQLRGIISTVSTPEPSNWNIFQPDNRNLIPGLHLPPIVFVAMSNDTYGAQQAPVHAVLLRRNGIPATSVTAPSQPVTPTWFSDRSPSITPYQSALIVEALKHPSIRMLNPDGWVETDPKQLELQANPRAFGWTLKVQSLLPWLQNESPVFNLDLRRSHVIDALNAAYAKHENVAAYFTASIAWLESQGTADFEALLRLSTVKNLAALTATRVDVPLLTPVRSQ</sequence>
<feature type="signal peptide" evidence="2">
    <location>
        <begin position="1"/>
        <end position="23"/>
    </location>
</feature>
<dbReference type="Gene3D" id="3.40.50.1820">
    <property type="entry name" value="alpha/beta hydrolase"/>
    <property type="match status" value="1"/>
</dbReference>
<accession>A0AAD5H3B4</accession>
<keyword evidence="4" id="KW-1185">Reference proteome</keyword>
<organism evidence="3 4">
    <name type="scientific">Chlorella ohadii</name>
    <dbReference type="NCBI Taxonomy" id="2649997"/>
    <lineage>
        <taxon>Eukaryota</taxon>
        <taxon>Viridiplantae</taxon>
        <taxon>Chlorophyta</taxon>
        <taxon>core chlorophytes</taxon>
        <taxon>Trebouxiophyceae</taxon>
        <taxon>Chlorellales</taxon>
        <taxon>Chlorellaceae</taxon>
        <taxon>Chlorella clade</taxon>
        <taxon>Chlorella</taxon>
    </lineage>
</organism>
<feature type="chain" id="PRO_5041942614" evidence="2">
    <location>
        <begin position="24"/>
        <end position="465"/>
    </location>
</feature>
<comment type="caution">
    <text evidence="3">The sequence shown here is derived from an EMBL/GenBank/DDBJ whole genome shotgun (WGS) entry which is preliminary data.</text>
</comment>
<feature type="compositionally biased region" description="Basic and acidic residues" evidence="1">
    <location>
        <begin position="192"/>
        <end position="201"/>
    </location>
</feature>
<dbReference type="AlphaFoldDB" id="A0AAD5H3B4"/>
<evidence type="ECO:0000313" key="4">
    <source>
        <dbReference type="Proteomes" id="UP001205105"/>
    </source>
</evidence>
<dbReference type="InterPro" id="IPR029058">
    <property type="entry name" value="AB_hydrolase_fold"/>
</dbReference>
<proteinExistence type="predicted"/>
<keyword evidence="2" id="KW-0732">Signal</keyword>
<evidence type="ECO:0000256" key="1">
    <source>
        <dbReference type="SAM" id="MobiDB-lite"/>
    </source>
</evidence>
<feature type="region of interest" description="Disordered" evidence="1">
    <location>
        <begin position="170"/>
        <end position="220"/>
    </location>
</feature>
<dbReference type="SUPFAM" id="SSF53474">
    <property type="entry name" value="alpha/beta-Hydrolases"/>
    <property type="match status" value="1"/>
</dbReference>